<feature type="transmembrane region" description="Helical" evidence="1">
    <location>
        <begin position="172"/>
        <end position="191"/>
    </location>
</feature>
<evidence type="ECO:0000313" key="2">
    <source>
        <dbReference type="EMBL" id="SNT76011.1"/>
    </source>
</evidence>
<evidence type="ECO:0000313" key="3">
    <source>
        <dbReference type="Proteomes" id="UP000198307"/>
    </source>
</evidence>
<reference evidence="2 3" key="1">
    <citation type="submission" date="2017-07" db="EMBL/GenBank/DDBJ databases">
        <authorList>
            <person name="Sun Z.S."/>
            <person name="Albrecht U."/>
            <person name="Echele G."/>
            <person name="Lee C.C."/>
        </authorList>
    </citation>
    <scope>NUCLEOTIDE SEQUENCE [LARGE SCALE GENOMIC DNA]</scope>
    <source>
        <strain evidence="2 3">DSM 14827</strain>
    </source>
</reference>
<keyword evidence="1" id="KW-0472">Membrane</keyword>
<dbReference type="EMBL" id="FZQB01000014">
    <property type="protein sequence ID" value="SNT76011.1"/>
    <property type="molecule type" value="Genomic_DNA"/>
</dbReference>
<feature type="transmembrane region" description="Helical" evidence="1">
    <location>
        <begin position="37"/>
        <end position="70"/>
    </location>
</feature>
<keyword evidence="1" id="KW-0812">Transmembrane</keyword>
<dbReference type="OrthoDB" id="7949130at2"/>
<gene>
    <name evidence="2" type="ORF">SAMN05444959_11464</name>
</gene>
<feature type="transmembrane region" description="Helical" evidence="1">
    <location>
        <begin position="146"/>
        <end position="166"/>
    </location>
</feature>
<evidence type="ECO:0000256" key="1">
    <source>
        <dbReference type="SAM" id="Phobius"/>
    </source>
</evidence>
<dbReference type="PANTHER" id="PTHR41795">
    <property type="entry name" value="EXOPOLYSACCHARIDE SYNTHESIS PROTEIN"/>
    <property type="match status" value="1"/>
</dbReference>
<dbReference type="PIRSF" id="PIRSF033239">
    <property type="entry name" value="ExoD"/>
    <property type="match status" value="1"/>
</dbReference>
<keyword evidence="3" id="KW-1185">Reference proteome</keyword>
<protein>
    <submittedName>
        <fullName evidence="2">Uncharacterized conserved protein</fullName>
    </submittedName>
</protein>
<accession>A0A239Q0A9</accession>
<dbReference type="Proteomes" id="UP000198307">
    <property type="component" value="Unassembled WGS sequence"/>
</dbReference>
<dbReference type="RefSeq" id="WP_089345354.1">
    <property type="nucleotide sequence ID" value="NZ_CP067129.1"/>
</dbReference>
<proteinExistence type="predicted"/>
<keyword evidence="1" id="KW-1133">Transmembrane helix</keyword>
<sequence length="192" mass="21123">MADRQSLQEILDRFAHASDQDKTSVAQVMRALGDRSFAANLLIAAATVVSPLSGVPFVSTICGITIAIISAQMLVDRDHLWLPEFLMSKRIKSGWLRQAGKHISKPAGWMDQITQPRLVFLVQQPSLFLSQLLCLLCGLAMPFLEILPFTSSIMGTIVCFFAFGMLARDGLFTLLGYGTTLVLPLTLLLLLR</sequence>
<dbReference type="PANTHER" id="PTHR41795:SF1">
    <property type="entry name" value="EXOPOLYSACCHARIDE SYNTHESIS PROTEIN"/>
    <property type="match status" value="1"/>
</dbReference>
<name>A0A239Q0A9_9RHOB</name>
<dbReference type="InterPro" id="IPR010331">
    <property type="entry name" value="ExoD"/>
</dbReference>
<organism evidence="2 3">
    <name type="scientific">Paracoccus seriniphilus</name>
    <dbReference type="NCBI Taxonomy" id="184748"/>
    <lineage>
        <taxon>Bacteria</taxon>
        <taxon>Pseudomonadati</taxon>
        <taxon>Pseudomonadota</taxon>
        <taxon>Alphaproteobacteria</taxon>
        <taxon>Rhodobacterales</taxon>
        <taxon>Paracoccaceae</taxon>
        <taxon>Paracoccus</taxon>
    </lineage>
</organism>
<dbReference type="AlphaFoldDB" id="A0A239Q0A9"/>
<dbReference type="Pfam" id="PF06055">
    <property type="entry name" value="ExoD"/>
    <property type="match status" value="1"/>
</dbReference>